<accession>A0ABV3NBV4</accession>
<evidence type="ECO:0000313" key="2">
    <source>
        <dbReference type="EMBL" id="MEW6954696.1"/>
    </source>
</evidence>
<dbReference type="RefSeq" id="WP_025295685.1">
    <property type="nucleotide sequence ID" value="NZ_CP007519.1"/>
</dbReference>
<gene>
    <name evidence="2" type="ORF">V3M73_06625</name>
</gene>
<dbReference type="Proteomes" id="UP001555100">
    <property type="component" value="Unassembled WGS sequence"/>
</dbReference>
<dbReference type="InterPro" id="IPR002474">
    <property type="entry name" value="CarbamoylP_synth_ssu_N"/>
</dbReference>
<sequence length="130" mass="13284">MSNSARIVLSDGQEFHGKGFGVIGEVTGHLVVATTATGVERVLADPANAGAIVLLTTPHVGNTGLEGAIVAGGIIARDPVPRASSAHAVIELEDQLRADGVVGIREVDTRAIARIARANDVTATIVSEEN</sequence>
<evidence type="ECO:0000313" key="3">
    <source>
        <dbReference type="Proteomes" id="UP001555100"/>
    </source>
</evidence>
<protein>
    <submittedName>
        <fullName evidence="2">Carbamoyl-phosphate synthase domain-containing protein</fullName>
    </submittedName>
</protein>
<evidence type="ECO:0000259" key="1">
    <source>
        <dbReference type="SMART" id="SM01097"/>
    </source>
</evidence>
<proteinExistence type="predicted"/>
<dbReference type="SMART" id="SM01097">
    <property type="entry name" value="CPSase_sm_chain"/>
    <property type="match status" value="1"/>
</dbReference>
<dbReference type="Pfam" id="PF00988">
    <property type="entry name" value="CPSase_sm_chain"/>
    <property type="match status" value="1"/>
</dbReference>
<dbReference type="SUPFAM" id="SSF52021">
    <property type="entry name" value="Carbamoyl phosphate synthetase, small subunit N-terminal domain"/>
    <property type="match status" value="1"/>
</dbReference>
<dbReference type="Gene3D" id="3.50.30.20">
    <property type="entry name" value="Carbamoyl-phosphate synthase small subunit, N-terminal domain"/>
    <property type="match status" value="1"/>
</dbReference>
<keyword evidence="3" id="KW-1185">Reference proteome</keyword>
<reference evidence="2 3" key="1">
    <citation type="submission" date="2024-01" db="EMBL/GenBank/DDBJ databases">
        <title>Genomic analysis and antimicrobial resistance profiles of Trueperella pyogenes isolated from domestic and wild animals.</title>
        <authorList>
            <person name="Magossi G."/>
            <person name="Gzyl K.E."/>
            <person name="Holman D.B."/>
            <person name="Amat S."/>
        </authorList>
    </citation>
    <scope>NUCLEOTIDE SEQUENCE [LARGE SCALE GENOMIC DNA]</scope>
    <source>
        <strain evidence="2 3">1494</strain>
    </source>
</reference>
<dbReference type="EMBL" id="JBAGNM010000005">
    <property type="protein sequence ID" value="MEW6954696.1"/>
    <property type="molecule type" value="Genomic_DNA"/>
</dbReference>
<name>A0ABV3NBV4_9ACTO</name>
<feature type="domain" description="Carbamoyl-phosphate synthase small subunit N-terminal" evidence="1">
    <location>
        <begin position="3"/>
        <end position="127"/>
    </location>
</feature>
<comment type="caution">
    <text evidence="2">The sequence shown here is derived from an EMBL/GenBank/DDBJ whole genome shotgun (WGS) entry which is preliminary data.</text>
</comment>
<organism evidence="2 3">
    <name type="scientific">Trueperella pyogenes</name>
    <dbReference type="NCBI Taxonomy" id="1661"/>
    <lineage>
        <taxon>Bacteria</taxon>
        <taxon>Bacillati</taxon>
        <taxon>Actinomycetota</taxon>
        <taxon>Actinomycetes</taxon>
        <taxon>Actinomycetales</taxon>
        <taxon>Actinomycetaceae</taxon>
        <taxon>Trueperella</taxon>
    </lineage>
</organism>
<dbReference type="InterPro" id="IPR036480">
    <property type="entry name" value="CarbP_synth_ssu_N_sf"/>
</dbReference>